<reference evidence="1 2" key="1">
    <citation type="submission" date="2020-09" db="EMBL/GenBank/DDBJ databases">
        <title>De no assembly of potato wild relative species, Solanum commersonii.</title>
        <authorList>
            <person name="Cho K."/>
        </authorList>
    </citation>
    <scope>NUCLEOTIDE SEQUENCE [LARGE SCALE GENOMIC DNA]</scope>
    <source>
        <strain evidence="1">LZ3.2</strain>
        <tissue evidence="1">Leaf</tissue>
    </source>
</reference>
<evidence type="ECO:0008006" key="3">
    <source>
        <dbReference type="Google" id="ProtNLM"/>
    </source>
</evidence>
<comment type="caution">
    <text evidence="1">The sequence shown here is derived from an EMBL/GenBank/DDBJ whole genome shotgun (WGS) entry which is preliminary data.</text>
</comment>
<dbReference type="PANTHER" id="PTHR10492">
    <property type="match status" value="1"/>
</dbReference>
<dbReference type="AlphaFoldDB" id="A0A9J5X7F8"/>
<dbReference type="EMBL" id="JACXVP010000009">
    <property type="protein sequence ID" value="KAG5584163.1"/>
    <property type="molecule type" value="Genomic_DNA"/>
</dbReference>
<evidence type="ECO:0000313" key="1">
    <source>
        <dbReference type="EMBL" id="KAG5584163.1"/>
    </source>
</evidence>
<sequence>MYTIEFQKRGLPHAHFLIILMDGYNLLTPQAYDKIVCAQLPDPYIDHHLYKLVTKHMIHSPGHDKIAFSVHNNDTNVEIDEIKEYQFARWVSPQEAAWRLFAFSINEMTPTVCQLQLHLDGQQFVSFENNQTVDQIINNPMIRKTMLTEFFLMNKINNDAINLNILHKEFPQHFVWSSSYKIWSHRKQHLTVGRIVTCHPTEGERYYLRLLLMNVRGPKSYEDLRTMDGRCYSTFREATEKRGLLHSDNNLIECMSEVVSYQMPYS</sequence>
<accession>A0A9J5X7F8</accession>
<organism evidence="1 2">
    <name type="scientific">Solanum commersonii</name>
    <name type="common">Commerson's wild potato</name>
    <name type="synonym">Commerson's nightshade</name>
    <dbReference type="NCBI Taxonomy" id="4109"/>
    <lineage>
        <taxon>Eukaryota</taxon>
        <taxon>Viridiplantae</taxon>
        <taxon>Streptophyta</taxon>
        <taxon>Embryophyta</taxon>
        <taxon>Tracheophyta</taxon>
        <taxon>Spermatophyta</taxon>
        <taxon>Magnoliopsida</taxon>
        <taxon>eudicotyledons</taxon>
        <taxon>Gunneridae</taxon>
        <taxon>Pentapetalae</taxon>
        <taxon>asterids</taxon>
        <taxon>lamiids</taxon>
        <taxon>Solanales</taxon>
        <taxon>Solanaceae</taxon>
        <taxon>Solanoideae</taxon>
        <taxon>Solaneae</taxon>
        <taxon>Solanum</taxon>
    </lineage>
</organism>
<dbReference type="PANTHER" id="PTHR10492:SF100">
    <property type="entry name" value="ATP-DEPENDENT DNA HELICASE"/>
    <property type="match status" value="1"/>
</dbReference>
<protein>
    <recommendedName>
        <fullName evidence="3">Helitron helicase-like domain-containing protein</fullName>
    </recommendedName>
</protein>
<keyword evidence="2" id="KW-1185">Reference proteome</keyword>
<gene>
    <name evidence="1" type="ORF">H5410_044597</name>
</gene>
<proteinExistence type="predicted"/>
<dbReference type="OrthoDB" id="1227142at2759"/>
<name>A0A9J5X7F8_SOLCO</name>
<dbReference type="Proteomes" id="UP000824120">
    <property type="component" value="Chromosome 9"/>
</dbReference>
<evidence type="ECO:0000313" key="2">
    <source>
        <dbReference type="Proteomes" id="UP000824120"/>
    </source>
</evidence>